<keyword evidence="4" id="KW-1185">Reference proteome</keyword>
<dbReference type="OrthoDB" id="10017054at2759"/>
<name>A0A401TRW8_CHIPU</name>
<dbReference type="InterPro" id="IPR050540">
    <property type="entry name" value="F-actin_Monoox_Mical"/>
</dbReference>
<sequence>MGAPASTGAKVKPQRSTSLGKTGGSSVKQKLLEWCRQKTRGYQHVDIQNFSSSWNDGMAFCALVHKFFPDSFDYTSLAPKNRRLNFELAFSTAE</sequence>
<dbReference type="PROSITE" id="PS50021">
    <property type="entry name" value="CH"/>
    <property type="match status" value="1"/>
</dbReference>
<dbReference type="PANTHER" id="PTHR23167:SF88">
    <property type="entry name" value="CALPONIN-HOMOLOGY (CH) DOMAIN-CONTAINING PROTEIN"/>
    <property type="match status" value="1"/>
</dbReference>
<dbReference type="AlphaFoldDB" id="A0A401TRW8"/>
<proteinExistence type="predicted"/>
<comment type="caution">
    <text evidence="3">The sequence shown here is derived from an EMBL/GenBank/DDBJ whole genome shotgun (WGS) entry which is preliminary data.</text>
</comment>
<dbReference type="Gene3D" id="1.10.418.10">
    <property type="entry name" value="Calponin-like domain"/>
    <property type="match status" value="1"/>
</dbReference>
<reference evidence="3 4" key="1">
    <citation type="journal article" date="2018" name="Nat. Ecol. Evol.">
        <title>Shark genomes provide insights into elasmobranch evolution and the origin of vertebrates.</title>
        <authorList>
            <person name="Hara Y"/>
            <person name="Yamaguchi K"/>
            <person name="Onimaru K"/>
            <person name="Kadota M"/>
            <person name="Koyanagi M"/>
            <person name="Keeley SD"/>
            <person name="Tatsumi K"/>
            <person name="Tanaka K"/>
            <person name="Motone F"/>
            <person name="Kageyama Y"/>
            <person name="Nozu R"/>
            <person name="Adachi N"/>
            <person name="Nishimura O"/>
            <person name="Nakagawa R"/>
            <person name="Tanegashima C"/>
            <person name="Kiyatake I"/>
            <person name="Matsumoto R"/>
            <person name="Murakumo K"/>
            <person name="Nishida K"/>
            <person name="Terakita A"/>
            <person name="Kuratani S"/>
            <person name="Sato K"/>
            <person name="Hyodo S Kuraku.S."/>
        </authorList>
    </citation>
    <scope>NUCLEOTIDE SEQUENCE [LARGE SCALE GENOMIC DNA]</scope>
</reference>
<dbReference type="EMBL" id="BEZZ01153416">
    <property type="protein sequence ID" value="GCC45386.1"/>
    <property type="molecule type" value="Genomic_DNA"/>
</dbReference>
<feature type="non-terminal residue" evidence="3">
    <location>
        <position position="94"/>
    </location>
</feature>
<evidence type="ECO:0000259" key="2">
    <source>
        <dbReference type="PROSITE" id="PS50021"/>
    </source>
</evidence>
<organism evidence="3 4">
    <name type="scientific">Chiloscyllium punctatum</name>
    <name type="common">Brownbanded bambooshark</name>
    <name type="synonym">Hemiscyllium punctatum</name>
    <dbReference type="NCBI Taxonomy" id="137246"/>
    <lineage>
        <taxon>Eukaryota</taxon>
        <taxon>Metazoa</taxon>
        <taxon>Chordata</taxon>
        <taxon>Craniata</taxon>
        <taxon>Vertebrata</taxon>
        <taxon>Chondrichthyes</taxon>
        <taxon>Elasmobranchii</taxon>
        <taxon>Galeomorphii</taxon>
        <taxon>Galeoidea</taxon>
        <taxon>Orectolobiformes</taxon>
        <taxon>Hemiscylliidae</taxon>
        <taxon>Chiloscyllium</taxon>
    </lineage>
</organism>
<feature type="region of interest" description="Disordered" evidence="1">
    <location>
        <begin position="1"/>
        <end position="26"/>
    </location>
</feature>
<dbReference type="OMA" id="EMSWPPL"/>
<evidence type="ECO:0000313" key="4">
    <source>
        <dbReference type="Proteomes" id="UP000287033"/>
    </source>
</evidence>
<dbReference type="FunFam" id="1.10.418.10:FF:000149">
    <property type="entry name" value="Smoothelin-like 1"/>
    <property type="match status" value="1"/>
</dbReference>
<evidence type="ECO:0000256" key="1">
    <source>
        <dbReference type="SAM" id="MobiDB-lite"/>
    </source>
</evidence>
<dbReference type="SUPFAM" id="SSF47576">
    <property type="entry name" value="Calponin-homology domain, CH-domain"/>
    <property type="match status" value="1"/>
</dbReference>
<dbReference type="InterPro" id="IPR036872">
    <property type="entry name" value="CH_dom_sf"/>
</dbReference>
<dbReference type="PANTHER" id="PTHR23167">
    <property type="entry name" value="CALPONIN HOMOLOGY DOMAIN-CONTAINING PROTEIN DDB_G0272472-RELATED"/>
    <property type="match status" value="1"/>
</dbReference>
<dbReference type="Pfam" id="PF00307">
    <property type="entry name" value="CH"/>
    <property type="match status" value="1"/>
</dbReference>
<dbReference type="Proteomes" id="UP000287033">
    <property type="component" value="Unassembled WGS sequence"/>
</dbReference>
<accession>A0A401TRW8</accession>
<evidence type="ECO:0000313" key="3">
    <source>
        <dbReference type="EMBL" id="GCC45386.1"/>
    </source>
</evidence>
<dbReference type="InterPro" id="IPR001715">
    <property type="entry name" value="CH_dom"/>
</dbReference>
<gene>
    <name evidence="3" type="ORF">chiPu_0029298</name>
</gene>
<dbReference type="STRING" id="137246.A0A401TRW8"/>
<protein>
    <recommendedName>
        <fullName evidence="2">Calponin-homology (CH) domain-containing protein</fullName>
    </recommendedName>
</protein>
<feature type="domain" description="Calponin-homology (CH)" evidence="2">
    <location>
        <begin position="25"/>
        <end position="94"/>
    </location>
</feature>
<feature type="compositionally biased region" description="Polar residues" evidence="1">
    <location>
        <begin position="14"/>
        <end position="26"/>
    </location>
</feature>